<proteinExistence type="predicted"/>
<comment type="caution">
    <text evidence="2">The sequence shown here is derived from an EMBL/GenBank/DDBJ whole genome shotgun (WGS) entry which is preliminary data.</text>
</comment>
<accession>A0A8H3QUN4</accession>
<dbReference type="AlphaFoldDB" id="A0A8H3QUN4"/>
<dbReference type="InterPro" id="IPR032675">
    <property type="entry name" value="LRR_dom_sf"/>
</dbReference>
<protein>
    <recommendedName>
        <fullName evidence="1">F-box domain-containing protein</fullName>
    </recommendedName>
</protein>
<dbReference type="InterPro" id="IPR001810">
    <property type="entry name" value="F-box_dom"/>
</dbReference>
<dbReference type="OrthoDB" id="2430974at2759"/>
<sequence length="460" mass="53624">MKKPVQLHGGVEEQIDLRKTETYVMASFRFFQDVSRAPRKAEDLSQEEDHWIRSAYTGALTWAEPYEGIATELDFNEYYPYILSSYITDSIKDHLKYGIYRVFIEGQSAEQKCTRGFRYNPTGYYTHYDLLIAMDLGLHIELSSESPNALIFEQTKLMSGQDIFNQWASYLTEIKEEGPHRRMAPFISAKRCKIISEKIRPLGDRVKRIHTDGFIISDKNTEQLIERYVGEKSDLKIAKSGIVTIKNVMNLKWIDFEEIVSLSLKSEKSPIYFISLPNKIFDRIFQHYRKDRYKKMYPLLFVNKQWYYIARRLVWQRISLTAISGVKFTNALSRNMKPAICAQVLGLKFIGEINIEPDVYISEVCKACPNLQWLGFENSGSRILNNKNLEVLLAESSNLKRLTIRGSRRISPKTFLKIPGLAPSLKIIEIRECLRIREDILIDFQNLYPKIKLIFESNEE</sequence>
<name>A0A8H3QUN4_9GLOM</name>
<evidence type="ECO:0000313" key="2">
    <source>
        <dbReference type="EMBL" id="GES92047.1"/>
    </source>
</evidence>
<dbReference type="PROSITE" id="PS50181">
    <property type="entry name" value="FBOX"/>
    <property type="match status" value="1"/>
</dbReference>
<dbReference type="SUPFAM" id="SSF52047">
    <property type="entry name" value="RNI-like"/>
    <property type="match status" value="1"/>
</dbReference>
<reference evidence="2" key="1">
    <citation type="submission" date="2019-10" db="EMBL/GenBank/DDBJ databases">
        <title>Conservation and host-specific expression of non-tandemly repeated heterogenous ribosome RNA gene in arbuscular mycorrhizal fungi.</title>
        <authorList>
            <person name="Maeda T."/>
            <person name="Kobayashi Y."/>
            <person name="Nakagawa T."/>
            <person name="Ezawa T."/>
            <person name="Yamaguchi K."/>
            <person name="Bino T."/>
            <person name="Nishimoto Y."/>
            <person name="Shigenobu S."/>
            <person name="Kawaguchi M."/>
        </authorList>
    </citation>
    <scope>NUCLEOTIDE SEQUENCE</scope>
    <source>
        <strain evidence="2">HR1</strain>
    </source>
</reference>
<evidence type="ECO:0000313" key="3">
    <source>
        <dbReference type="Proteomes" id="UP000615446"/>
    </source>
</evidence>
<feature type="domain" description="F-box" evidence="1">
    <location>
        <begin position="270"/>
        <end position="318"/>
    </location>
</feature>
<dbReference type="Gene3D" id="3.80.10.10">
    <property type="entry name" value="Ribonuclease Inhibitor"/>
    <property type="match status" value="1"/>
</dbReference>
<gene>
    <name evidence="2" type="ORF">RCL2_001884900</name>
</gene>
<evidence type="ECO:0000259" key="1">
    <source>
        <dbReference type="PROSITE" id="PS50181"/>
    </source>
</evidence>
<dbReference type="EMBL" id="BLAL01000208">
    <property type="protein sequence ID" value="GES92047.1"/>
    <property type="molecule type" value="Genomic_DNA"/>
</dbReference>
<organism evidence="2 3">
    <name type="scientific">Rhizophagus clarus</name>
    <dbReference type="NCBI Taxonomy" id="94130"/>
    <lineage>
        <taxon>Eukaryota</taxon>
        <taxon>Fungi</taxon>
        <taxon>Fungi incertae sedis</taxon>
        <taxon>Mucoromycota</taxon>
        <taxon>Glomeromycotina</taxon>
        <taxon>Glomeromycetes</taxon>
        <taxon>Glomerales</taxon>
        <taxon>Glomeraceae</taxon>
        <taxon>Rhizophagus</taxon>
    </lineage>
</organism>
<dbReference type="Proteomes" id="UP000615446">
    <property type="component" value="Unassembled WGS sequence"/>
</dbReference>